<dbReference type="GO" id="GO:0016020">
    <property type="term" value="C:membrane"/>
    <property type="evidence" value="ECO:0007669"/>
    <property type="project" value="TreeGrafter"/>
</dbReference>
<evidence type="ECO:0000313" key="3">
    <source>
        <dbReference type="EMBL" id="CAH3136537.1"/>
    </source>
</evidence>
<dbReference type="Proteomes" id="UP001159428">
    <property type="component" value="Unassembled WGS sequence"/>
</dbReference>
<gene>
    <name evidence="3" type="ORF">PMEA_00017784</name>
</gene>
<organism evidence="3 4">
    <name type="scientific">Pocillopora meandrina</name>
    <dbReference type="NCBI Taxonomy" id="46732"/>
    <lineage>
        <taxon>Eukaryota</taxon>
        <taxon>Metazoa</taxon>
        <taxon>Cnidaria</taxon>
        <taxon>Anthozoa</taxon>
        <taxon>Hexacorallia</taxon>
        <taxon>Scleractinia</taxon>
        <taxon>Astrocoeniina</taxon>
        <taxon>Pocilloporidae</taxon>
        <taxon>Pocillopora</taxon>
    </lineage>
</organism>
<dbReference type="AlphaFoldDB" id="A0AAU9X457"/>
<protein>
    <recommendedName>
        <fullName evidence="5">Transmembrane protein 209</fullName>
    </recommendedName>
</protein>
<evidence type="ECO:0000256" key="1">
    <source>
        <dbReference type="SAM" id="MobiDB-lite"/>
    </source>
</evidence>
<keyword evidence="2" id="KW-1133">Transmembrane helix</keyword>
<evidence type="ECO:0008006" key="5">
    <source>
        <dbReference type="Google" id="ProtNLM"/>
    </source>
</evidence>
<accession>A0AAU9X457</accession>
<feature type="transmembrane region" description="Helical" evidence="2">
    <location>
        <begin position="62"/>
        <end position="83"/>
    </location>
</feature>
<dbReference type="EMBL" id="CALNXJ010000030">
    <property type="protein sequence ID" value="CAH3136537.1"/>
    <property type="molecule type" value="Genomic_DNA"/>
</dbReference>
<feature type="compositionally biased region" description="Polar residues" evidence="1">
    <location>
        <begin position="176"/>
        <end position="186"/>
    </location>
</feature>
<keyword evidence="2" id="KW-0812">Transmembrane</keyword>
<keyword evidence="2" id="KW-0472">Membrane</keyword>
<feature type="transmembrane region" description="Helical" evidence="2">
    <location>
        <begin position="29"/>
        <end position="50"/>
    </location>
</feature>
<dbReference type="PANTHER" id="PTHR21780">
    <property type="entry name" value="TRANSMEMBRANE PROTEIN 209"/>
    <property type="match status" value="1"/>
</dbReference>
<feature type="region of interest" description="Disordered" evidence="1">
    <location>
        <begin position="113"/>
        <end position="206"/>
    </location>
</feature>
<keyword evidence="4" id="KW-1185">Reference proteome</keyword>
<comment type="caution">
    <text evidence="3">The sequence shown here is derived from an EMBL/GenBank/DDBJ whole genome shotgun (WGS) entry which is preliminary data.</text>
</comment>
<dbReference type="InterPro" id="IPR019176">
    <property type="entry name" value="Cytochrome_B561-rel"/>
</dbReference>
<proteinExistence type="predicted"/>
<sequence>MQRRILKSESPIIERSYQRKQMTKRSHAAFTWVFVNVILAAIFFTELVFGSVAEYFEFEHPLVWFVVCGLAIWFTFCFIVDLYHYMRPVLGQNSVVLSLDQRKLLGIQPTDSGFKLAPPESPTSHGSAVSPSIIPNTSSPTMIMTTTITRTPTWPHGTPPRSNSSSPRSPIMGTPSFYNETVSSPDTRSRHSSPGRSPFPSSDHMTDLNSLEQYLREQQQEEGRLHRVASSDALTPGRGQSFWSGYRHDFTPPLSVYRIARRSPDLSSSRDDDDAGYNSTKADEIWTQYAVTRTDLDHWIENCRKWLCQTILCRLVEQIEAVNETLCRIGCSELQVGTISLSAARQVAVTKADQAPTLRAIIPYLEASNNQEYLVKRLSELAQGGCMGLYRWNCGGQYRGKSWEQDLLADSQLLLHMFCTYMDSRLPADPTFPDGRTFTGLHFLKTPDKPNARKSDLCIYQSRLHPPHFKVIIEDEVYDMPKGQNNLFHTIVFFLHHVKTKQYGMLGRVNLGMSGVNILCILNMK</sequence>
<name>A0AAU9X457_9CNID</name>
<dbReference type="Pfam" id="PF09786">
    <property type="entry name" value="CytochromB561_N"/>
    <property type="match status" value="1"/>
</dbReference>
<dbReference type="PANTHER" id="PTHR21780:SF0">
    <property type="entry name" value="TRANSMEMBRANE PROTEIN 209"/>
    <property type="match status" value="1"/>
</dbReference>
<evidence type="ECO:0000313" key="4">
    <source>
        <dbReference type="Proteomes" id="UP001159428"/>
    </source>
</evidence>
<feature type="compositionally biased region" description="Low complexity" evidence="1">
    <location>
        <begin position="130"/>
        <end position="170"/>
    </location>
</feature>
<reference evidence="3 4" key="1">
    <citation type="submission" date="2022-05" db="EMBL/GenBank/DDBJ databases">
        <authorList>
            <consortium name="Genoscope - CEA"/>
            <person name="William W."/>
        </authorList>
    </citation>
    <scope>NUCLEOTIDE SEQUENCE [LARGE SCALE GENOMIC DNA]</scope>
</reference>
<evidence type="ECO:0000256" key="2">
    <source>
        <dbReference type="SAM" id="Phobius"/>
    </source>
</evidence>